<dbReference type="GeneID" id="63777200"/>
<evidence type="ECO:0000259" key="5">
    <source>
        <dbReference type="PROSITE" id="PS51891"/>
    </source>
</evidence>
<evidence type="ECO:0000256" key="2">
    <source>
        <dbReference type="ARBA" id="ARBA00022723"/>
    </source>
</evidence>
<organism evidence="6 7">
    <name type="scientific">Pseudomassariella vexata</name>
    <dbReference type="NCBI Taxonomy" id="1141098"/>
    <lineage>
        <taxon>Eukaryota</taxon>
        <taxon>Fungi</taxon>
        <taxon>Dikarya</taxon>
        <taxon>Ascomycota</taxon>
        <taxon>Pezizomycotina</taxon>
        <taxon>Sordariomycetes</taxon>
        <taxon>Xylariomycetidae</taxon>
        <taxon>Amphisphaeriales</taxon>
        <taxon>Pseudomassariaceae</taxon>
        <taxon>Pseudomassariella</taxon>
    </lineage>
</organism>
<dbReference type="PANTHER" id="PTHR33337:SF31">
    <property type="entry name" value="DUF636 DOMAIN PROTEIN (AFU_ORTHOLOGUE AFUA_2G12650)"/>
    <property type="match status" value="1"/>
</dbReference>
<dbReference type="STRING" id="1141098.A0A1Y2DKB4"/>
<sequence>MTTKTITAQCYCKSIHYTLTLPVSALPISTHLCHCSRCRYTHGTLCIFHAEIPGDVHPRFIAPSSLEKFTTLYPSSEDNSGLHFCSTCGCHMGDYSEREDKWVVATALFSKDESVFIFNEHIFTKSSPAGLQDWLPKIGDREMKVWNPDDGSAEPTIPEAEVGANGEERLRAQCHCGGVSFTLPRPTKEVLDDDWMSKFVSPVDKAKWKCCIDACNDCRLISGVEINAWLFAPLMLLEPKIDLDFKHGTLKLYVSSPGTTRTFCDVCRATVFFWCEERQTKPGNNIVDISAGLLRAPEGVRADNWTTWRTYEIGWLEAGYKYDKELYESLNEGVQKWGAETQGQLVDFKID</sequence>
<dbReference type="InterPro" id="IPR011057">
    <property type="entry name" value="Mss4-like_sf"/>
</dbReference>
<reference evidence="6 7" key="1">
    <citation type="submission" date="2016-07" db="EMBL/GenBank/DDBJ databases">
        <title>Pervasive Adenine N6-methylation of Active Genes in Fungi.</title>
        <authorList>
            <consortium name="DOE Joint Genome Institute"/>
            <person name="Mondo S.J."/>
            <person name="Dannebaum R.O."/>
            <person name="Kuo R.C."/>
            <person name="Labutti K."/>
            <person name="Haridas S."/>
            <person name="Kuo A."/>
            <person name="Salamov A."/>
            <person name="Ahrendt S.R."/>
            <person name="Lipzen A."/>
            <person name="Sullivan W."/>
            <person name="Andreopoulos W.B."/>
            <person name="Clum A."/>
            <person name="Lindquist E."/>
            <person name="Daum C."/>
            <person name="Ramamoorthy G.K."/>
            <person name="Gryganskyi A."/>
            <person name="Culley D."/>
            <person name="Magnuson J.K."/>
            <person name="James T.Y."/>
            <person name="O'Malley M.A."/>
            <person name="Stajich J.E."/>
            <person name="Spatafora J.W."/>
            <person name="Visel A."/>
            <person name="Grigoriev I.V."/>
        </authorList>
    </citation>
    <scope>NUCLEOTIDE SEQUENCE [LARGE SCALE GENOMIC DNA]</scope>
    <source>
        <strain evidence="6 7">CBS 129021</strain>
    </source>
</reference>
<dbReference type="PANTHER" id="PTHR33337">
    <property type="entry name" value="GFA DOMAIN-CONTAINING PROTEIN"/>
    <property type="match status" value="1"/>
</dbReference>
<dbReference type="PROSITE" id="PS51891">
    <property type="entry name" value="CENP_V_GFA"/>
    <property type="match status" value="1"/>
</dbReference>
<protein>
    <submittedName>
        <fullName evidence="6">Mss4-like protein</fullName>
    </submittedName>
</protein>
<accession>A0A1Y2DKB4</accession>
<name>A0A1Y2DKB4_9PEZI</name>
<dbReference type="GO" id="GO:0016846">
    <property type="term" value="F:carbon-sulfur lyase activity"/>
    <property type="evidence" value="ECO:0007669"/>
    <property type="project" value="InterPro"/>
</dbReference>
<proteinExistence type="inferred from homology"/>
<dbReference type="InParanoid" id="A0A1Y2DKB4"/>
<keyword evidence="7" id="KW-1185">Reference proteome</keyword>
<dbReference type="AlphaFoldDB" id="A0A1Y2DKB4"/>
<dbReference type="Gene3D" id="3.90.1590.10">
    <property type="entry name" value="glutathione-dependent formaldehyde- activating enzyme (gfa)"/>
    <property type="match status" value="2"/>
</dbReference>
<dbReference type="Proteomes" id="UP000193689">
    <property type="component" value="Unassembled WGS sequence"/>
</dbReference>
<evidence type="ECO:0000256" key="4">
    <source>
        <dbReference type="ARBA" id="ARBA00023239"/>
    </source>
</evidence>
<dbReference type="GO" id="GO:0046872">
    <property type="term" value="F:metal ion binding"/>
    <property type="evidence" value="ECO:0007669"/>
    <property type="project" value="UniProtKB-KW"/>
</dbReference>
<evidence type="ECO:0000313" key="6">
    <source>
        <dbReference type="EMBL" id="ORY59651.1"/>
    </source>
</evidence>
<keyword evidence="2" id="KW-0479">Metal-binding</keyword>
<evidence type="ECO:0000256" key="1">
    <source>
        <dbReference type="ARBA" id="ARBA00005495"/>
    </source>
</evidence>
<dbReference type="SUPFAM" id="SSF51316">
    <property type="entry name" value="Mss4-like"/>
    <property type="match status" value="2"/>
</dbReference>
<feature type="domain" description="CENP-V/GFA" evidence="5">
    <location>
        <begin position="6"/>
        <end position="147"/>
    </location>
</feature>
<dbReference type="OrthoDB" id="5422068at2759"/>
<dbReference type="EMBL" id="MCFJ01000013">
    <property type="protein sequence ID" value="ORY59651.1"/>
    <property type="molecule type" value="Genomic_DNA"/>
</dbReference>
<keyword evidence="3" id="KW-0862">Zinc</keyword>
<comment type="similarity">
    <text evidence="1">Belongs to the Gfa family.</text>
</comment>
<comment type="caution">
    <text evidence="6">The sequence shown here is derived from an EMBL/GenBank/DDBJ whole genome shotgun (WGS) entry which is preliminary data.</text>
</comment>
<evidence type="ECO:0000313" key="7">
    <source>
        <dbReference type="Proteomes" id="UP000193689"/>
    </source>
</evidence>
<gene>
    <name evidence="6" type="ORF">BCR38DRAFT_445132</name>
</gene>
<keyword evidence="4" id="KW-0456">Lyase</keyword>
<dbReference type="InterPro" id="IPR006913">
    <property type="entry name" value="CENP-V/GFA"/>
</dbReference>
<dbReference type="RefSeq" id="XP_040712225.1">
    <property type="nucleotide sequence ID" value="XM_040860988.1"/>
</dbReference>
<evidence type="ECO:0000256" key="3">
    <source>
        <dbReference type="ARBA" id="ARBA00022833"/>
    </source>
</evidence>
<dbReference type="Pfam" id="PF04828">
    <property type="entry name" value="GFA"/>
    <property type="match status" value="1"/>
</dbReference>